<keyword evidence="3 7" id="KW-0812">Transmembrane</keyword>
<feature type="compositionally biased region" description="Polar residues" evidence="6">
    <location>
        <begin position="382"/>
        <end position="391"/>
    </location>
</feature>
<evidence type="ECO:0000256" key="1">
    <source>
        <dbReference type="ARBA" id="ARBA00004370"/>
    </source>
</evidence>
<dbReference type="RefSeq" id="XP_017771734.1">
    <property type="nucleotide sequence ID" value="XM_017916245.1"/>
</dbReference>
<organism evidence="9 11">
    <name type="scientific">Nicrophorus vespilloides</name>
    <name type="common">Boreal carrion beetle</name>
    <dbReference type="NCBI Taxonomy" id="110193"/>
    <lineage>
        <taxon>Eukaryota</taxon>
        <taxon>Metazoa</taxon>
        <taxon>Ecdysozoa</taxon>
        <taxon>Arthropoda</taxon>
        <taxon>Hexapoda</taxon>
        <taxon>Insecta</taxon>
        <taxon>Pterygota</taxon>
        <taxon>Neoptera</taxon>
        <taxon>Endopterygota</taxon>
        <taxon>Coleoptera</taxon>
        <taxon>Polyphaga</taxon>
        <taxon>Staphyliniformia</taxon>
        <taxon>Silphidae</taxon>
        <taxon>Nicrophorinae</taxon>
        <taxon>Nicrophorus</taxon>
    </lineage>
</organism>
<dbReference type="InterPro" id="IPR017452">
    <property type="entry name" value="GPCR_Rhodpsn_7TM"/>
</dbReference>
<feature type="transmembrane region" description="Helical" evidence="7">
    <location>
        <begin position="215"/>
        <end position="240"/>
    </location>
</feature>
<dbReference type="Pfam" id="PF00001">
    <property type="entry name" value="7tm_1"/>
    <property type="match status" value="1"/>
</dbReference>
<evidence type="ECO:0000313" key="9">
    <source>
        <dbReference type="Proteomes" id="UP000695000"/>
    </source>
</evidence>
<feature type="region of interest" description="Disordered" evidence="6">
    <location>
        <begin position="382"/>
        <end position="406"/>
    </location>
</feature>
<dbReference type="InterPro" id="IPR052954">
    <property type="entry name" value="GPCR-Ligand_Int"/>
</dbReference>
<dbReference type="CDD" id="cd14978">
    <property type="entry name" value="7tmA_FMRFamide_R-like"/>
    <property type="match status" value="1"/>
</dbReference>
<dbReference type="PANTHER" id="PTHR46641:SF2">
    <property type="entry name" value="FMRFAMIDE RECEPTOR"/>
    <property type="match status" value="1"/>
</dbReference>
<evidence type="ECO:0000256" key="7">
    <source>
        <dbReference type="SAM" id="Phobius"/>
    </source>
</evidence>
<comment type="similarity">
    <text evidence="2">Belongs to the G-protein coupled receptor 1 family.</text>
</comment>
<evidence type="ECO:0000313" key="11">
    <source>
        <dbReference type="RefSeq" id="XP_017771734.1"/>
    </source>
</evidence>
<evidence type="ECO:0000313" key="10">
    <source>
        <dbReference type="RefSeq" id="XP_017771733.1"/>
    </source>
</evidence>
<dbReference type="Gene3D" id="1.20.1070.10">
    <property type="entry name" value="Rhodopsin 7-helix transmembrane proteins"/>
    <property type="match status" value="1"/>
</dbReference>
<feature type="transmembrane region" description="Helical" evidence="7">
    <location>
        <begin position="261"/>
        <end position="287"/>
    </location>
</feature>
<feature type="transmembrane region" description="Helical" evidence="7">
    <location>
        <begin position="74"/>
        <end position="99"/>
    </location>
</feature>
<evidence type="ECO:0000259" key="8">
    <source>
        <dbReference type="PROSITE" id="PS50262"/>
    </source>
</evidence>
<keyword evidence="10 11" id="KW-0675">Receptor</keyword>
<dbReference type="PRINTS" id="PR00237">
    <property type="entry name" value="GPCRRHODOPSN"/>
</dbReference>
<name>A0ABM1MAY4_NICVS</name>
<dbReference type="PANTHER" id="PTHR46641">
    <property type="entry name" value="FMRFAMIDE RECEPTOR-RELATED"/>
    <property type="match status" value="1"/>
</dbReference>
<evidence type="ECO:0000256" key="4">
    <source>
        <dbReference type="ARBA" id="ARBA00022989"/>
    </source>
</evidence>
<feature type="transmembrane region" description="Helical" evidence="7">
    <location>
        <begin position="307"/>
        <end position="325"/>
    </location>
</feature>
<dbReference type="PROSITE" id="PS50262">
    <property type="entry name" value="G_PROTEIN_RECEP_F1_2"/>
    <property type="match status" value="1"/>
</dbReference>
<proteinExistence type="inferred from homology"/>
<dbReference type="InterPro" id="IPR000276">
    <property type="entry name" value="GPCR_Rhodpsn"/>
</dbReference>
<comment type="subcellular location">
    <subcellularLocation>
        <location evidence="1">Membrane</location>
    </subcellularLocation>
</comment>
<dbReference type="GeneID" id="108559101"/>
<evidence type="ECO:0000256" key="3">
    <source>
        <dbReference type="ARBA" id="ARBA00022692"/>
    </source>
</evidence>
<feature type="transmembrane region" description="Helical" evidence="7">
    <location>
        <begin position="161"/>
        <end position="181"/>
    </location>
</feature>
<keyword evidence="4 7" id="KW-1133">Transmembrane helix</keyword>
<evidence type="ECO:0000256" key="5">
    <source>
        <dbReference type="ARBA" id="ARBA00023136"/>
    </source>
</evidence>
<sequence>MNKSEVMVIGSSEAMWSMNQTFSCQDRESPETELYRFITNGILLNVIGVLGIVGNIISMIILSRPQMRSSINYILTGLARVDTVLIITSILLFGIPGIYPYTGYMRTYYFNVYPHIVPIVYPLAMIMQTASVYLTVMVSLDRFVAVCHPLKSRSICTYGRARVYVIGIFICSVLYSVPRFFEASVQEEWDPVANMSIYCAYPSEFRQSPKYVTIYVYWCYLIFLYLIPFVSLAVLNVAIYRQIRKADRERQRLSRLQRREIGLAVMLMCVVMVFFLCNILPLVINIIESFSLEFVGADMLDRMIKTSNLLVTINSSVNFIIYVIFGEKFKRLFLMLFCSHGFFGVGGRDSPDGATHDESFMSNGDRTSIRLHRQNTAASRNGFNIRTNGTSVRDKRSNRIRAPSPGPCVYYPATRGKDGVTTTTVAATTTFNTQTSVPNADWTEQNGSSSTNSTGF</sequence>
<keyword evidence="9" id="KW-1185">Reference proteome</keyword>
<keyword evidence="5 7" id="KW-0472">Membrane</keyword>
<reference evidence="10 11" key="1">
    <citation type="submission" date="2025-05" db="UniProtKB">
        <authorList>
            <consortium name="RefSeq"/>
        </authorList>
    </citation>
    <scope>IDENTIFICATION</scope>
    <source>
        <tissue evidence="10 11">Whole Larva</tissue>
    </source>
</reference>
<feature type="transmembrane region" description="Helical" evidence="7">
    <location>
        <begin position="42"/>
        <end position="62"/>
    </location>
</feature>
<dbReference type="Proteomes" id="UP000695000">
    <property type="component" value="Unplaced"/>
</dbReference>
<dbReference type="RefSeq" id="XP_017771733.1">
    <property type="nucleotide sequence ID" value="XM_017916244.1"/>
</dbReference>
<feature type="region of interest" description="Disordered" evidence="6">
    <location>
        <begin position="435"/>
        <end position="456"/>
    </location>
</feature>
<gene>
    <name evidence="10 11" type="primary">LOC108559101</name>
</gene>
<feature type="domain" description="G-protein coupled receptors family 1 profile" evidence="8">
    <location>
        <begin position="54"/>
        <end position="322"/>
    </location>
</feature>
<accession>A0ABM1MAY4</accession>
<evidence type="ECO:0000256" key="6">
    <source>
        <dbReference type="SAM" id="MobiDB-lite"/>
    </source>
</evidence>
<dbReference type="SUPFAM" id="SSF81321">
    <property type="entry name" value="Family A G protein-coupled receptor-like"/>
    <property type="match status" value="1"/>
</dbReference>
<dbReference type="SMART" id="SM01381">
    <property type="entry name" value="7TM_GPCR_Srsx"/>
    <property type="match status" value="1"/>
</dbReference>
<feature type="transmembrane region" description="Helical" evidence="7">
    <location>
        <begin position="119"/>
        <end position="140"/>
    </location>
</feature>
<protein>
    <submittedName>
        <fullName evidence="10 11">FMRFamide receptor</fullName>
    </submittedName>
</protein>
<evidence type="ECO:0000256" key="2">
    <source>
        <dbReference type="ARBA" id="ARBA00010663"/>
    </source>
</evidence>